<evidence type="ECO:0000256" key="1">
    <source>
        <dbReference type="ARBA" id="ARBA00002494"/>
    </source>
</evidence>
<comment type="caution">
    <text evidence="11">The sequence shown here is derived from an EMBL/GenBank/DDBJ whole genome shotgun (WGS) entry which is preliminary data.</text>
</comment>
<keyword evidence="12" id="KW-1185">Reference proteome</keyword>
<evidence type="ECO:0000256" key="4">
    <source>
        <dbReference type="ARBA" id="ARBA00022723"/>
    </source>
</evidence>
<accession>A0ABW7AVI4</accession>
<dbReference type="RefSeq" id="WP_393175803.1">
    <property type="nucleotide sequence ID" value="NZ_JBICRM010000045.1"/>
</dbReference>
<evidence type="ECO:0000256" key="3">
    <source>
        <dbReference type="ARBA" id="ARBA00022714"/>
    </source>
</evidence>
<dbReference type="InterPro" id="IPR006311">
    <property type="entry name" value="TAT_signal"/>
</dbReference>
<evidence type="ECO:0000256" key="9">
    <source>
        <dbReference type="ARBA" id="ARBA00034078"/>
    </source>
</evidence>
<evidence type="ECO:0000256" key="6">
    <source>
        <dbReference type="ARBA" id="ARBA00023014"/>
    </source>
</evidence>
<comment type="cofactor">
    <cofactor evidence="9">
        <name>[2Fe-2S] cluster</name>
        <dbReference type="ChEBI" id="CHEBI:190135"/>
    </cofactor>
</comment>
<keyword evidence="4" id="KW-0479">Metal-binding</keyword>
<evidence type="ECO:0000313" key="11">
    <source>
        <dbReference type="EMBL" id="MFG1710235.1"/>
    </source>
</evidence>
<reference evidence="11 12" key="1">
    <citation type="submission" date="2024-10" db="EMBL/GenBank/DDBJ databases">
        <authorList>
            <person name="Topkara A.R."/>
            <person name="Saygin H."/>
        </authorList>
    </citation>
    <scope>NUCLEOTIDE SEQUENCE [LARGE SCALE GENOMIC DNA]</scope>
    <source>
        <strain evidence="11 12">M3C6</strain>
    </source>
</reference>
<dbReference type="PROSITE" id="PS51296">
    <property type="entry name" value="RIESKE"/>
    <property type="match status" value="1"/>
</dbReference>
<evidence type="ECO:0000256" key="8">
    <source>
        <dbReference type="ARBA" id="ARBA00029586"/>
    </source>
</evidence>
<comment type="function">
    <text evidence="1">Iron-sulfur subunit of the cytochrome bc1 complex, an essential component of the respiratory electron transport chain required for ATP synthesis. The bc1 complex catalyzes the oxidation of menaquinol and the reduction of cytochrome c in the respiratory chain. The bc1 complex operates through a Q-cycle mechanism that couples electron transfer to generation of the proton gradient that drives ATP synthesis.</text>
</comment>
<dbReference type="InterPro" id="IPR017941">
    <property type="entry name" value="Rieske_2Fe-2S"/>
</dbReference>
<evidence type="ECO:0000256" key="2">
    <source>
        <dbReference type="ARBA" id="ARBA00015816"/>
    </source>
</evidence>
<evidence type="ECO:0000256" key="7">
    <source>
        <dbReference type="ARBA" id="ARBA00023157"/>
    </source>
</evidence>
<dbReference type="PROSITE" id="PS51318">
    <property type="entry name" value="TAT"/>
    <property type="match status" value="1"/>
</dbReference>
<dbReference type="PRINTS" id="PR00162">
    <property type="entry name" value="RIESKE"/>
</dbReference>
<keyword evidence="5" id="KW-0408">Iron</keyword>
<name>A0ABW7AVI4_9ACTN</name>
<sequence length="147" mass="14629">MTVTERGGAMPENGPRNGYARREMLGVAGVAACGLALAGCGTGGAKAQPSIKGKVIAKTADVPVGGGTLVEDLNVVVTQPTQGVYKAFSSVCTHKGCAVSAPKENVIRCACHGSEFAADSGKATKGPATAPLASFQVKVEGDGIVVV</sequence>
<dbReference type="PANTHER" id="PTHR10134">
    <property type="entry name" value="CYTOCHROME B-C1 COMPLEX SUBUNIT RIESKE, MITOCHONDRIAL"/>
    <property type="match status" value="1"/>
</dbReference>
<dbReference type="InterPro" id="IPR036922">
    <property type="entry name" value="Rieske_2Fe-2S_sf"/>
</dbReference>
<dbReference type="InterPro" id="IPR005805">
    <property type="entry name" value="Rieske_Fe-S_prot_C"/>
</dbReference>
<organism evidence="11 12">
    <name type="scientific">Nonomuraea marmarensis</name>
    <dbReference type="NCBI Taxonomy" id="3351344"/>
    <lineage>
        <taxon>Bacteria</taxon>
        <taxon>Bacillati</taxon>
        <taxon>Actinomycetota</taxon>
        <taxon>Actinomycetes</taxon>
        <taxon>Streptosporangiales</taxon>
        <taxon>Streptosporangiaceae</taxon>
        <taxon>Nonomuraea</taxon>
    </lineage>
</organism>
<evidence type="ECO:0000313" key="12">
    <source>
        <dbReference type="Proteomes" id="UP001603978"/>
    </source>
</evidence>
<dbReference type="CDD" id="cd03467">
    <property type="entry name" value="Rieske"/>
    <property type="match status" value="1"/>
</dbReference>
<feature type="domain" description="Rieske" evidence="10">
    <location>
        <begin position="54"/>
        <end position="146"/>
    </location>
</feature>
<dbReference type="EMBL" id="JBICRM010000045">
    <property type="protein sequence ID" value="MFG1710235.1"/>
    <property type="molecule type" value="Genomic_DNA"/>
</dbReference>
<keyword evidence="3" id="KW-0001">2Fe-2S</keyword>
<protein>
    <recommendedName>
        <fullName evidence="2">Cytochrome bc1 complex Rieske iron-sulfur subunit</fullName>
    </recommendedName>
    <alternativeName>
        <fullName evidence="8">Cytochrome bc1 reductase complex subunit QcrA</fullName>
    </alternativeName>
</protein>
<dbReference type="InterPro" id="IPR014349">
    <property type="entry name" value="Rieske_Fe-S_prot"/>
</dbReference>
<keyword evidence="7" id="KW-1015">Disulfide bond</keyword>
<dbReference type="Proteomes" id="UP001603978">
    <property type="component" value="Unassembled WGS sequence"/>
</dbReference>
<dbReference type="Pfam" id="PF00355">
    <property type="entry name" value="Rieske"/>
    <property type="match status" value="1"/>
</dbReference>
<dbReference type="SUPFAM" id="SSF50022">
    <property type="entry name" value="ISP domain"/>
    <property type="match status" value="1"/>
</dbReference>
<evidence type="ECO:0000256" key="5">
    <source>
        <dbReference type="ARBA" id="ARBA00023004"/>
    </source>
</evidence>
<dbReference type="Gene3D" id="2.102.10.10">
    <property type="entry name" value="Rieske [2Fe-2S] iron-sulphur domain"/>
    <property type="match status" value="1"/>
</dbReference>
<proteinExistence type="predicted"/>
<keyword evidence="6" id="KW-0411">Iron-sulfur</keyword>
<gene>
    <name evidence="11" type="ORF">ACFLIM_44405</name>
</gene>
<evidence type="ECO:0000259" key="10">
    <source>
        <dbReference type="PROSITE" id="PS51296"/>
    </source>
</evidence>